<reference evidence="1" key="1">
    <citation type="submission" date="2020-10" db="EMBL/GenBank/DDBJ databases">
        <authorList>
            <person name="Lu T."/>
            <person name="Wang Q."/>
            <person name="Han X."/>
        </authorList>
    </citation>
    <scope>NUCLEOTIDE SEQUENCE</scope>
    <source>
        <strain evidence="1">WQ 366</strain>
    </source>
</reference>
<accession>A0ABS7Z738</accession>
<evidence type="ECO:0000313" key="2">
    <source>
        <dbReference type="Proteomes" id="UP001165302"/>
    </source>
</evidence>
<dbReference type="InterPro" id="IPR032675">
    <property type="entry name" value="LRR_dom_sf"/>
</dbReference>
<dbReference type="SUPFAM" id="SSF52058">
    <property type="entry name" value="L domain-like"/>
    <property type="match status" value="1"/>
</dbReference>
<organism evidence="1 2">
    <name type="scientific">Sphingobacterium bovistauri</name>
    <dbReference type="NCBI Taxonomy" id="2781959"/>
    <lineage>
        <taxon>Bacteria</taxon>
        <taxon>Pseudomonadati</taxon>
        <taxon>Bacteroidota</taxon>
        <taxon>Sphingobacteriia</taxon>
        <taxon>Sphingobacteriales</taxon>
        <taxon>Sphingobacteriaceae</taxon>
        <taxon>Sphingobacterium</taxon>
    </lineage>
</organism>
<gene>
    <name evidence="1" type="ORF">IPZ78_08705</name>
</gene>
<comment type="caution">
    <text evidence="1">The sequence shown here is derived from an EMBL/GenBank/DDBJ whole genome shotgun (WGS) entry which is preliminary data.</text>
</comment>
<proteinExistence type="predicted"/>
<dbReference type="RefSeq" id="WP_225552761.1">
    <property type="nucleotide sequence ID" value="NZ_JADEYP010000013.1"/>
</dbReference>
<dbReference type="Pfam" id="PF23952">
    <property type="entry name" value="LRR_EndoS"/>
    <property type="match status" value="1"/>
</dbReference>
<keyword evidence="2" id="KW-1185">Reference proteome</keyword>
<protein>
    <submittedName>
        <fullName evidence="1">Leucine-rich repeat domain-containing protein</fullName>
    </submittedName>
</protein>
<dbReference type="EMBL" id="JADEYP010000013">
    <property type="protein sequence ID" value="MCA5005231.1"/>
    <property type="molecule type" value="Genomic_DNA"/>
</dbReference>
<evidence type="ECO:0000313" key="1">
    <source>
        <dbReference type="EMBL" id="MCA5005231.1"/>
    </source>
</evidence>
<name>A0ABS7Z738_9SPHI</name>
<dbReference type="Proteomes" id="UP001165302">
    <property type="component" value="Unassembled WGS sequence"/>
</dbReference>
<dbReference type="Gene3D" id="3.80.10.10">
    <property type="entry name" value="Ribonuclease Inhibitor"/>
    <property type="match status" value="1"/>
</dbReference>
<sequence>MEIKFDRQIRETIDGKSRIFCYANHFEEAVAFAAEHEIYEFQLRDKLGPESLAKPLDFSLLEKLSSHLEVFSFQNGTKDFDIINFESIYKLEYLKAIYIDNKQKFTLDFTKLAHLEELGCIYWNDLSNFNESKTLKTIVFAKQFPFEDLKVFEPLKSLETLHIYFSKLQSLDGIENLENLKDIRFARCRHLTDISALEKCKSIKTINLESIQNIEDLSVLEELKAKGVKVHLLNVKHK</sequence>